<accession>A0A7I7SEH7</accession>
<evidence type="ECO:0000256" key="5">
    <source>
        <dbReference type="ARBA" id="ARBA00022692"/>
    </source>
</evidence>
<dbReference type="GO" id="GO:0006508">
    <property type="term" value="P:proteolysis"/>
    <property type="evidence" value="ECO:0007669"/>
    <property type="project" value="UniProtKB-KW"/>
</dbReference>
<evidence type="ECO:0000256" key="3">
    <source>
        <dbReference type="ARBA" id="ARBA00022475"/>
    </source>
</evidence>
<comment type="subcellular location">
    <subcellularLocation>
        <location evidence="1 14">Cell membrane</location>
        <topology evidence="1 14">Multi-pass membrane protein</topology>
    </subcellularLocation>
</comment>
<dbReference type="SUPFAM" id="SSF54631">
    <property type="entry name" value="CBS-domain pair"/>
    <property type="match status" value="1"/>
</dbReference>
<feature type="binding site" evidence="16">
    <location>
        <position position="66"/>
    </location>
    <ligand>
        <name>Zn(2+)</name>
        <dbReference type="ChEBI" id="CHEBI:29105"/>
        <note>catalytic</note>
    </ligand>
</feature>
<evidence type="ECO:0000256" key="9">
    <source>
        <dbReference type="ARBA" id="ARBA00022833"/>
    </source>
</evidence>
<gene>
    <name evidence="17" type="ORF">B8W67_07250</name>
</gene>
<feature type="active site" evidence="15">
    <location>
        <position position="67"/>
    </location>
</feature>
<reference evidence="17 18" key="1">
    <citation type="submission" date="2017-04" db="EMBL/GenBank/DDBJ databases">
        <title>The new phylogeny of genus Mycobacterium.</title>
        <authorList>
            <person name="Tortoli E."/>
            <person name="Trovato A."/>
            <person name="Cirillo D.M."/>
        </authorList>
    </citation>
    <scope>NUCLEOTIDE SEQUENCE [LARGE SCALE GENOMIC DNA]</scope>
    <source>
        <strain evidence="17 18">KCTC 19819</strain>
    </source>
</reference>
<evidence type="ECO:0000256" key="15">
    <source>
        <dbReference type="PIRSR" id="PIRSR006404-1"/>
    </source>
</evidence>
<dbReference type="OrthoDB" id="9781963at2"/>
<protein>
    <recommendedName>
        <fullName evidence="14">Zinc metalloprotease</fullName>
    </recommendedName>
</protein>
<feature type="binding site" evidence="16">
    <location>
        <position position="165"/>
    </location>
    <ligand>
        <name>Zn(2+)</name>
        <dbReference type="ChEBI" id="CHEBI:29105"/>
        <note>catalytic</note>
    </ligand>
</feature>
<name>A0A7I7SEH7_9MYCO</name>
<keyword evidence="5 14" id="KW-0812">Transmembrane</keyword>
<keyword evidence="12" id="KW-0129">CBS domain</keyword>
<evidence type="ECO:0000256" key="14">
    <source>
        <dbReference type="PIRNR" id="PIRNR006404"/>
    </source>
</evidence>
<evidence type="ECO:0000256" key="10">
    <source>
        <dbReference type="ARBA" id="ARBA00022989"/>
    </source>
</evidence>
<evidence type="ECO:0000256" key="2">
    <source>
        <dbReference type="ARBA" id="ARBA00007931"/>
    </source>
</evidence>
<evidence type="ECO:0000256" key="1">
    <source>
        <dbReference type="ARBA" id="ARBA00004651"/>
    </source>
</evidence>
<dbReference type="AlphaFoldDB" id="A0A7I7SEH7"/>
<dbReference type="PROSITE" id="PS51371">
    <property type="entry name" value="CBS"/>
    <property type="match status" value="1"/>
</dbReference>
<keyword evidence="11 14" id="KW-0482">Metalloprotease</keyword>
<dbReference type="GO" id="GO:0008237">
    <property type="term" value="F:metallopeptidase activity"/>
    <property type="evidence" value="ECO:0007669"/>
    <property type="project" value="UniProtKB-UniRule"/>
</dbReference>
<dbReference type="Proteomes" id="UP000193577">
    <property type="component" value="Unassembled WGS sequence"/>
</dbReference>
<dbReference type="EMBL" id="NCXO01000011">
    <property type="protein sequence ID" value="OSC34330.1"/>
    <property type="molecule type" value="Genomic_DNA"/>
</dbReference>
<dbReference type="PANTHER" id="PTHR39188">
    <property type="entry name" value="MEMBRANE-ASSOCIATED ZINC METALLOPROTEASE M50B"/>
    <property type="match status" value="1"/>
</dbReference>
<dbReference type="InterPro" id="IPR016483">
    <property type="entry name" value="UCP006404_Pept_M50_CBS"/>
</dbReference>
<keyword evidence="10 14" id="KW-1133">Transmembrane helix</keyword>
<dbReference type="Gene3D" id="3.10.580.10">
    <property type="entry name" value="CBS-domain"/>
    <property type="match status" value="1"/>
</dbReference>
<comment type="caution">
    <text evidence="17">The sequence shown here is derived from an EMBL/GenBank/DDBJ whole genome shotgun (WGS) entry which is preliminary data.</text>
</comment>
<organism evidence="17 18">
    <name type="scientific">Mycolicibacillus koreensis</name>
    <dbReference type="NCBI Taxonomy" id="1069220"/>
    <lineage>
        <taxon>Bacteria</taxon>
        <taxon>Bacillati</taxon>
        <taxon>Actinomycetota</taxon>
        <taxon>Actinomycetes</taxon>
        <taxon>Mycobacteriales</taxon>
        <taxon>Mycobacteriaceae</taxon>
        <taxon>Mycolicibacillus</taxon>
    </lineage>
</organism>
<dbReference type="GO" id="GO:0046872">
    <property type="term" value="F:metal ion binding"/>
    <property type="evidence" value="ECO:0007669"/>
    <property type="project" value="UniProtKB-UniRule"/>
</dbReference>
<feature type="transmembrane region" description="Helical" evidence="14">
    <location>
        <begin position="108"/>
        <end position="126"/>
    </location>
</feature>
<dbReference type="InterPro" id="IPR046342">
    <property type="entry name" value="CBS_dom_sf"/>
</dbReference>
<evidence type="ECO:0000256" key="13">
    <source>
        <dbReference type="ARBA" id="ARBA00023136"/>
    </source>
</evidence>
<evidence type="ECO:0000256" key="7">
    <source>
        <dbReference type="ARBA" id="ARBA00022737"/>
    </source>
</evidence>
<dbReference type="RefSeq" id="WP_085303208.1">
    <property type="nucleotide sequence ID" value="NZ_AP022594.1"/>
</dbReference>
<sequence length="379" mass="38965">MKTTVKLGRVAGVAVGVHWSVLAIVVLLVAGLTAQLPDIAPGYPAAAYVSAAVLAALLFVASLLGHELAHAVVARRNGVAVDGITLWLLGGVARLRGEAPTPGADFRISAVGPASSLLIAAGCYGLARLAALTDAGSLVVAVPTYLAVINVVLAVFNTIPAAPLDGGRILRSAIWAWRGDRSTATVVAARAGRIFGFTLIALGILQALGGAGLNGLWWVLLGLFVVTMANAEEQQARTTTALAGVRVRDVMTADPETLDEGNVSVAEFVQYTALGRRHSSFPLLDHGRLAGLVTFNRVRAVPADRRATTTLRDIACPPEQIPTAHPDEALTALLGRLSSATDGRALVLADGVLVGIVSPSDISRAVALGGLGARFDDGA</sequence>
<keyword evidence="4 14" id="KW-0645">Protease</keyword>
<evidence type="ECO:0000313" key="18">
    <source>
        <dbReference type="Proteomes" id="UP000193577"/>
    </source>
</evidence>
<evidence type="ECO:0000313" key="17">
    <source>
        <dbReference type="EMBL" id="OSC34330.1"/>
    </source>
</evidence>
<dbReference type="InterPro" id="IPR008915">
    <property type="entry name" value="Peptidase_M50"/>
</dbReference>
<proteinExistence type="inferred from homology"/>
<dbReference type="CDD" id="cd06164">
    <property type="entry name" value="S2P-M50_SpoIVFB_CBS"/>
    <property type="match status" value="1"/>
</dbReference>
<feature type="transmembrane region" description="Helical" evidence="14">
    <location>
        <begin position="77"/>
        <end position="96"/>
    </location>
</feature>
<evidence type="ECO:0000256" key="4">
    <source>
        <dbReference type="ARBA" id="ARBA00022670"/>
    </source>
</evidence>
<feature type="transmembrane region" description="Helical" evidence="14">
    <location>
        <begin position="194"/>
        <end position="227"/>
    </location>
</feature>
<keyword evidence="9 14" id="KW-0862">Zinc</keyword>
<feature type="binding site" evidence="16">
    <location>
        <position position="70"/>
    </location>
    <ligand>
        <name>Zn(2+)</name>
        <dbReference type="ChEBI" id="CHEBI:29105"/>
        <note>catalytic</note>
    </ligand>
</feature>
<evidence type="ECO:0000256" key="6">
    <source>
        <dbReference type="ARBA" id="ARBA00022723"/>
    </source>
</evidence>
<evidence type="ECO:0000256" key="11">
    <source>
        <dbReference type="ARBA" id="ARBA00023049"/>
    </source>
</evidence>
<feature type="transmembrane region" description="Helical" evidence="14">
    <location>
        <begin position="138"/>
        <end position="159"/>
    </location>
</feature>
<evidence type="ECO:0000256" key="16">
    <source>
        <dbReference type="PIRSR" id="PIRSR006404-2"/>
    </source>
</evidence>
<keyword evidence="7" id="KW-0677">Repeat</keyword>
<dbReference type="Pfam" id="PF00571">
    <property type="entry name" value="CBS"/>
    <property type="match status" value="1"/>
</dbReference>
<feature type="transmembrane region" description="Helical" evidence="14">
    <location>
        <begin position="12"/>
        <end position="33"/>
    </location>
</feature>
<keyword evidence="13 14" id="KW-0472">Membrane</keyword>
<dbReference type="PANTHER" id="PTHR39188:SF3">
    <property type="entry name" value="STAGE IV SPORULATION PROTEIN FB"/>
    <property type="match status" value="1"/>
</dbReference>
<keyword evidence="8 14" id="KW-0378">Hydrolase</keyword>
<dbReference type="Pfam" id="PF02163">
    <property type="entry name" value="Peptidase_M50"/>
    <property type="match status" value="2"/>
</dbReference>
<feature type="transmembrane region" description="Helical" evidence="14">
    <location>
        <begin position="45"/>
        <end position="65"/>
    </location>
</feature>
<evidence type="ECO:0000256" key="12">
    <source>
        <dbReference type="ARBA" id="ARBA00023122"/>
    </source>
</evidence>
<keyword evidence="6 14" id="KW-0479">Metal-binding</keyword>
<comment type="cofactor">
    <cofactor evidence="14 16">
        <name>Zn(2+)</name>
        <dbReference type="ChEBI" id="CHEBI:29105"/>
    </cofactor>
    <text evidence="14 16">Binds 1 zinc ion per subunit.</text>
</comment>
<dbReference type="GO" id="GO:0005886">
    <property type="term" value="C:plasma membrane"/>
    <property type="evidence" value="ECO:0007669"/>
    <property type="project" value="UniProtKB-SubCell"/>
</dbReference>
<dbReference type="InterPro" id="IPR000644">
    <property type="entry name" value="CBS_dom"/>
</dbReference>
<keyword evidence="18" id="KW-1185">Reference proteome</keyword>
<keyword evidence="3 14" id="KW-1003">Cell membrane</keyword>
<comment type="similarity">
    <text evidence="2 14">Belongs to the peptidase M50B family.</text>
</comment>
<dbReference type="PIRSF" id="PIRSF006404">
    <property type="entry name" value="UCP006404_Pept_M50_CBS"/>
    <property type="match status" value="1"/>
</dbReference>
<evidence type="ECO:0000256" key="8">
    <source>
        <dbReference type="ARBA" id="ARBA00022801"/>
    </source>
</evidence>